<protein>
    <submittedName>
        <fullName evidence="3">Uncharacterized protein</fullName>
    </submittedName>
</protein>
<dbReference type="Proteomes" id="UP000887574">
    <property type="component" value="Unplaced"/>
</dbReference>
<dbReference type="WBParaSite" id="jg1999">
    <property type="protein sequence ID" value="jg1999"/>
    <property type="gene ID" value="jg1999"/>
</dbReference>
<evidence type="ECO:0000313" key="2">
    <source>
        <dbReference type="Proteomes" id="UP000887574"/>
    </source>
</evidence>
<proteinExistence type="predicted"/>
<name>A0A915DHK5_9BILA</name>
<feature type="compositionally biased region" description="Polar residues" evidence="1">
    <location>
        <begin position="1"/>
        <end position="16"/>
    </location>
</feature>
<evidence type="ECO:0000256" key="1">
    <source>
        <dbReference type="SAM" id="MobiDB-lite"/>
    </source>
</evidence>
<organism evidence="2 3">
    <name type="scientific">Ditylenchus dipsaci</name>
    <dbReference type="NCBI Taxonomy" id="166011"/>
    <lineage>
        <taxon>Eukaryota</taxon>
        <taxon>Metazoa</taxon>
        <taxon>Ecdysozoa</taxon>
        <taxon>Nematoda</taxon>
        <taxon>Chromadorea</taxon>
        <taxon>Rhabditida</taxon>
        <taxon>Tylenchina</taxon>
        <taxon>Tylenchomorpha</taxon>
        <taxon>Sphaerularioidea</taxon>
        <taxon>Anguinidae</taxon>
        <taxon>Anguininae</taxon>
        <taxon>Ditylenchus</taxon>
    </lineage>
</organism>
<evidence type="ECO:0000313" key="3">
    <source>
        <dbReference type="WBParaSite" id="jg1999"/>
    </source>
</evidence>
<accession>A0A915DHK5</accession>
<sequence length="129" mass="14810">MVTQLSSQPRTSQPSAYSRQYSQHQRQRQLPQLPSKSFSYPVSNYEQHHAASGQTTSTYMPVRNRLAEQESRPMNQTYTIGMANRIPMRNRSSSIDSDFADYTIHGAISGLFPRSESTKFGNRIRQECF</sequence>
<feature type="region of interest" description="Disordered" evidence="1">
    <location>
        <begin position="1"/>
        <end position="59"/>
    </location>
</feature>
<keyword evidence="2" id="KW-1185">Reference proteome</keyword>
<dbReference type="AlphaFoldDB" id="A0A915DHK5"/>
<feature type="compositionally biased region" description="Low complexity" evidence="1">
    <location>
        <begin position="17"/>
        <end position="35"/>
    </location>
</feature>
<reference evidence="3" key="1">
    <citation type="submission" date="2022-11" db="UniProtKB">
        <authorList>
            <consortium name="WormBaseParasite"/>
        </authorList>
    </citation>
    <scope>IDENTIFICATION</scope>
</reference>
<feature type="compositionally biased region" description="Polar residues" evidence="1">
    <location>
        <begin position="36"/>
        <end position="45"/>
    </location>
</feature>